<comment type="caution">
    <text evidence="3">The sequence shown here is derived from an EMBL/GenBank/DDBJ whole genome shotgun (WGS) entry which is preliminary data.</text>
</comment>
<name>A0ABV5FE30_9FLAO</name>
<feature type="domain" description="F5/8 type C" evidence="2">
    <location>
        <begin position="39"/>
        <end position="183"/>
    </location>
</feature>
<evidence type="ECO:0000259" key="2">
    <source>
        <dbReference type="PROSITE" id="PS50022"/>
    </source>
</evidence>
<dbReference type="GO" id="GO:0016829">
    <property type="term" value="F:lyase activity"/>
    <property type="evidence" value="ECO:0007669"/>
    <property type="project" value="UniProtKB-KW"/>
</dbReference>
<dbReference type="PROSITE" id="PS51257">
    <property type="entry name" value="PROKAR_LIPOPROTEIN"/>
    <property type="match status" value="1"/>
</dbReference>
<dbReference type="InterPro" id="IPR008979">
    <property type="entry name" value="Galactose-bd-like_sf"/>
</dbReference>
<dbReference type="InterPro" id="IPR000421">
    <property type="entry name" value="FA58C"/>
</dbReference>
<feature type="compositionally biased region" description="Low complexity" evidence="1">
    <location>
        <begin position="63"/>
        <end position="75"/>
    </location>
</feature>
<dbReference type="PROSITE" id="PS50022">
    <property type="entry name" value="FA58C_3"/>
    <property type="match status" value="1"/>
</dbReference>
<dbReference type="SUPFAM" id="SSF49899">
    <property type="entry name" value="Concanavalin A-like lectins/glucanases"/>
    <property type="match status" value="1"/>
</dbReference>
<evidence type="ECO:0000313" key="3">
    <source>
        <dbReference type="EMBL" id="MFB9057703.1"/>
    </source>
</evidence>
<keyword evidence="3" id="KW-0456">Lyase</keyword>
<protein>
    <submittedName>
        <fullName evidence="3">Polysaccharide lyase family 7 protein</fullName>
    </submittedName>
</protein>
<dbReference type="SUPFAM" id="SSF49785">
    <property type="entry name" value="Galactose-binding domain-like"/>
    <property type="match status" value="1"/>
</dbReference>
<dbReference type="InterPro" id="IPR013320">
    <property type="entry name" value="ConA-like_dom_sf"/>
</dbReference>
<reference evidence="3 4" key="1">
    <citation type="submission" date="2024-09" db="EMBL/GenBank/DDBJ databases">
        <authorList>
            <person name="Sun Q."/>
            <person name="Mori K."/>
        </authorList>
    </citation>
    <scope>NUCLEOTIDE SEQUENCE [LARGE SCALE GENOMIC DNA]</scope>
    <source>
        <strain evidence="3 4">CECT 8622</strain>
    </source>
</reference>
<dbReference type="InterPro" id="IPR014895">
    <property type="entry name" value="Alginate_lyase_2"/>
</dbReference>
<feature type="region of interest" description="Disordered" evidence="1">
    <location>
        <begin position="63"/>
        <end position="85"/>
    </location>
</feature>
<proteinExistence type="predicted"/>
<dbReference type="Gene3D" id="2.60.120.200">
    <property type="match status" value="1"/>
</dbReference>
<dbReference type="Pfam" id="PF08787">
    <property type="entry name" value="Alginate_lyase2"/>
    <property type="match status" value="1"/>
</dbReference>
<dbReference type="EMBL" id="JBHMFC010000086">
    <property type="protein sequence ID" value="MFB9057703.1"/>
    <property type="molecule type" value="Genomic_DNA"/>
</dbReference>
<sequence length="431" mass="46867">MNLFKFKQTANLAFAIATLFLVSCSKEHVNDDVLQVDKSDDVETGVLSKSSKSVKLNISSASASTSHSSYPASKAIDGSTASTSRWSGDGVGTTFIVDLGSTALIDYLKIFWYASDRTYQFKVYTSASSSGGWTLVGTKSSSATNAFEEFDITNSTGRYIRLVCNGNNVNNWNNIVEFEAWGTGDSTAPPSGSSASSILNLANWKLNAYSGTLNVNSSNNGLSYVDNASKNDNTSWFYGSNGYAYFKTYPGNPTSGGSSNPRTELREMNGSSEIYWDGTTSTERSMKWKFRIDNLPPSGKLCFGQIHEKDDSFDDIIRVQCQGSGGQTTGSIDLRILGYVTETLEGEGKTINFNFNMRTEYYFELAMKNSVVKLYELNSSGSRVQTLYTSGNVGNADENYFKAGCYLQSTSSSHSSSSVYGLVGIKTLTIN</sequence>
<gene>
    <name evidence="3" type="ORF">ACFFU9_13225</name>
</gene>
<organism evidence="3 4">
    <name type="scientific">Mariniflexile ostreae</name>
    <dbReference type="NCBI Taxonomy" id="1520892"/>
    <lineage>
        <taxon>Bacteria</taxon>
        <taxon>Pseudomonadati</taxon>
        <taxon>Bacteroidota</taxon>
        <taxon>Flavobacteriia</taxon>
        <taxon>Flavobacteriales</taxon>
        <taxon>Flavobacteriaceae</taxon>
        <taxon>Mariniflexile</taxon>
    </lineage>
</organism>
<evidence type="ECO:0000313" key="4">
    <source>
        <dbReference type="Proteomes" id="UP001589585"/>
    </source>
</evidence>
<accession>A0ABV5FE30</accession>
<dbReference type="Proteomes" id="UP001589585">
    <property type="component" value="Unassembled WGS sequence"/>
</dbReference>
<dbReference type="Gene3D" id="2.60.120.260">
    <property type="entry name" value="Galactose-binding domain-like"/>
    <property type="match status" value="1"/>
</dbReference>
<dbReference type="Pfam" id="PF00754">
    <property type="entry name" value="F5_F8_type_C"/>
    <property type="match status" value="1"/>
</dbReference>
<keyword evidence="4" id="KW-1185">Reference proteome</keyword>
<dbReference type="RefSeq" id="WP_379861951.1">
    <property type="nucleotide sequence ID" value="NZ_JBHMFC010000086.1"/>
</dbReference>
<evidence type="ECO:0000256" key="1">
    <source>
        <dbReference type="SAM" id="MobiDB-lite"/>
    </source>
</evidence>